<feature type="transmembrane region" description="Helical" evidence="11">
    <location>
        <begin position="738"/>
        <end position="764"/>
    </location>
</feature>
<dbReference type="CDD" id="cd18596">
    <property type="entry name" value="ABC_6TM_VMR1_D1_like"/>
    <property type="match status" value="1"/>
</dbReference>
<dbReference type="FunFam" id="3.40.50.300:FF:001354">
    <property type="entry name" value="ATP-binding cassette (ABC) transporter, putative"/>
    <property type="match status" value="1"/>
</dbReference>
<feature type="region of interest" description="Disordered" evidence="10">
    <location>
        <begin position="625"/>
        <end position="668"/>
    </location>
</feature>
<dbReference type="SUPFAM" id="SSF90123">
    <property type="entry name" value="ABC transporter transmembrane region"/>
    <property type="match status" value="2"/>
</dbReference>
<dbReference type="Pfam" id="PF00005">
    <property type="entry name" value="ABC_tran"/>
    <property type="match status" value="2"/>
</dbReference>
<dbReference type="SUPFAM" id="SSF52540">
    <property type="entry name" value="P-loop containing nucleoside triphosphate hydrolases"/>
    <property type="match status" value="2"/>
</dbReference>
<reference evidence="14" key="1">
    <citation type="submission" date="2021-08" db="EMBL/GenBank/DDBJ databases">
        <title>Chromosome-Level Trichoderma cornu-damae using Hi-C Data.</title>
        <authorList>
            <person name="Kim C.S."/>
        </authorList>
    </citation>
    <scope>NUCLEOTIDE SEQUENCE</scope>
    <source>
        <strain evidence="14">KA19-0412C</strain>
    </source>
</reference>
<dbReference type="EMBL" id="JAIWOZ010000004">
    <property type="protein sequence ID" value="KAH6606189.1"/>
    <property type="molecule type" value="Genomic_DNA"/>
</dbReference>
<evidence type="ECO:0000313" key="14">
    <source>
        <dbReference type="EMBL" id="KAH6606189.1"/>
    </source>
</evidence>
<feature type="transmembrane region" description="Helical" evidence="11">
    <location>
        <begin position="111"/>
        <end position="130"/>
    </location>
</feature>
<comment type="caution">
    <text evidence="14">The sequence shown here is derived from an EMBL/GenBank/DDBJ whole genome shotgun (WGS) entry which is preliminary data.</text>
</comment>
<keyword evidence="4 11" id="KW-0812">Transmembrane</keyword>
<keyword evidence="8 11" id="KW-1133">Transmembrane helix</keyword>
<dbReference type="GO" id="GO:0005524">
    <property type="term" value="F:ATP binding"/>
    <property type="evidence" value="ECO:0007669"/>
    <property type="project" value="UniProtKB-KW"/>
</dbReference>
<evidence type="ECO:0000256" key="6">
    <source>
        <dbReference type="ARBA" id="ARBA00022741"/>
    </source>
</evidence>
<feature type="compositionally biased region" description="Polar residues" evidence="10">
    <location>
        <begin position="163"/>
        <end position="186"/>
    </location>
</feature>
<dbReference type="InterPro" id="IPR036640">
    <property type="entry name" value="ABC1_TM_sf"/>
</dbReference>
<dbReference type="PANTHER" id="PTHR24223:SF456">
    <property type="entry name" value="MULTIDRUG RESISTANCE-ASSOCIATED PROTEIN LETHAL(2)03659"/>
    <property type="match status" value="1"/>
</dbReference>
<dbReference type="GO" id="GO:0140359">
    <property type="term" value="F:ABC-type transporter activity"/>
    <property type="evidence" value="ECO:0007669"/>
    <property type="project" value="InterPro"/>
</dbReference>
<organism evidence="14 15">
    <name type="scientific">Trichoderma cornu-damae</name>
    <dbReference type="NCBI Taxonomy" id="654480"/>
    <lineage>
        <taxon>Eukaryota</taxon>
        <taxon>Fungi</taxon>
        <taxon>Dikarya</taxon>
        <taxon>Ascomycota</taxon>
        <taxon>Pezizomycotina</taxon>
        <taxon>Sordariomycetes</taxon>
        <taxon>Hypocreomycetidae</taxon>
        <taxon>Hypocreales</taxon>
        <taxon>Hypocreaceae</taxon>
        <taxon>Trichoderma</taxon>
    </lineage>
</organism>
<sequence length="1263" mass="137463">MLVTNPTPTCISVCDAVPEKIGLQDLPDVAHDARAQTLVRVFRRVEQRAGNASLWEKLARAFATPLIQQWLLALLKAFSQFAGIFFLHRLLEQLEGPVPYADGRGPWTQVFGLGFALTMETVTTNWLIWVTQMKLEMPVIALLNTLIFEKHMRRPLPHEAEQSPDQTRGGQTRDQQSASPSSLTDMISNDSSNVSQLCDYIHYFLIASFKLLFDVVYLSRSVGITSVLTGAASALVLLPLSARLSKRQQHQQQTLSIAHASVSNLISEALQGLRRIRLSSTERIWQRKIADARERELGRIWKSETTLAFLTLTANLGPILLASVALSVYAFRVGRLSPSVAFASLNLFRSLHEAFSELPLKAAAMSESWVSLQRIQRYLDGPEQTSSATASESIGFEGATLTWARGRNAEPSETTTCFRLRDVNLSFPKGKLSIITGKTGSGKSLLVASMLGEAVVQAGRLRRPVPTASGEKDVPTGVALAGETALVSQPPWIESCTIRDNIVFGYEFDEARYRQVIHACALGPDLSVLPSGDMTEAGVDGAVLSGGQKWRVALARALYSPARILILEDVLSAVDAPVARWIHEHALTGELARGRTRILVTHHPELCLAAASYVVVVEDGAAVGTGKTETRETAETATSNKKTSGKSEMPDQVPQTLEPLGGNPSTSEPAREILRQTVHRTKWQLLSAYVSAAGGARACILCALVAFGYQASSASHTWWLTRWTERQDVEGADVRLRIIVYLILSLGSGAVLVMQSLVFSHIGLAVSRALFGQMVNGILAAPLAWIDATPMGEVLHSLGGDMYEIDHRTSQVVIGILSTTLHLTSILLTNFISAPGTVLPGAFLLGLYSNVASHYFRLSQRLHKLIPASQRPMLEHASSAVTGLLTIRAFGKAKLHAERMRRFTDTDTKVGWHLVLNQRWLGTRLGALGALFVTAAAAAMVFQGAGAAEAGFVMTFALQLRVALGAMIGRLAATDRGFNAIDRMLNLTETPRETEQGQDAPECWPEEGAVRVDNVGVRYGSDLRPALKDISFSLKPRQRLGIVGRTGAGKTSLTSALLRFVDLSEGRILIDGRDIASLKLSALRSAVMLIPQDPFLFSGTLRANLDLGQDKTDAQLWSALRRVRLIPDNDAAEATAFADLSMEIRPGGDNLSHGQRQLVCLARALLARCRVLVLDEATSAVDGATDAAIQQVIRREFAYATILVVAHRLVTVADSDAILVLRDGEAAEFGSPAELMAREGEFWHMVRQSADADKMERMMMTRA</sequence>
<dbReference type="Pfam" id="PF00664">
    <property type="entry name" value="ABC_membrane"/>
    <property type="match status" value="2"/>
</dbReference>
<evidence type="ECO:0000256" key="2">
    <source>
        <dbReference type="ARBA" id="ARBA00009726"/>
    </source>
</evidence>
<dbReference type="AlphaFoldDB" id="A0A9P8TWD8"/>
<evidence type="ECO:0000256" key="1">
    <source>
        <dbReference type="ARBA" id="ARBA00004141"/>
    </source>
</evidence>
<dbReference type="InterPro" id="IPR011527">
    <property type="entry name" value="ABC1_TM_dom"/>
</dbReference>
<dbReference type="InterPro" id="IPR027417">
    <property type="entry name" value="P-loop_NTPase"/>
</dbReference>
<feature type="domain" description="ABC transmembrane type-1" evidence="13">
    <location>
        <begin position="738"/>
        <end position="967"/>
    </location>
</feature>
<dbReference type="Proteomes" id="UP000827724">
    <property type="component" value="Unassembled WGS sequence"/>
</dbReference>
<dbReference type="CDD" id="cd03244">
    <property type="entry name" value="ABCC_MRP_domain2"/>
    <property type="match status" value="1"/>
</dbReference>
<evidence type="ECO:0000259" key="13">
    <source>
        <dbReference type="PROSITE" id="PS50929"/>
    </source>
</evidence>
<keyword evidence="5" id="KW-0677">Repeat</keyword>
<accession>A0A9P8TWD8</accession>
<feature type="region of interest" description="Disordered" evidence="10">
    <location>
        <begin position="157"/>
        <end position="186"/>
    </location>
</feature>
<evidence type="ECO:0000256" key="5">
    <source>
        <dbReference type="ARBA" id="ARBA00022737"/>
    </source>
</evidence>
<dbReference type="Gene3D" id="3.40.50.300">
    <property type="entry name" value="P-loop containing nucleotide triphosphate hydrolases"/>
    <property type="match status" value="2"/>
</dbReference>
<dbReference type="InterPro" id="IPR003439">
    <property type="entry name" value="ABC_transporter-like_ATP-bd"/>
</dbReference>
<evidence type="ECO:0000256" key="3">
    <source>
        <dbReference type="ARBA" id="ARBA00022448"/>
    </source>
</evidence>
<dbReference type="PROSITE" id="PS50929">
    <property type="entry name" value="ABC_TM1F"/>
    <property type="match status" value="2"/>
</dbReference>
<evidence type="ECO:0000256" key="10">
    <source>
        <dbReference type="SAM" id="MobiDB-lite"/>
    </source>
</evidence>
<keyword evidence="6" id="KW-0547">Nucleotide-binding</keyword>
<keyword evidence="7" id="KW-0067">ATP-binding</keyword>
<evidence type="ECO:0000256" key="7">
    <source>
        <dbReference type="ARBA" id="ARBA00022840"/>
    </source>
</evidence>
<feature type="transmembrane region" description="Helical" evidence="11">
    <location>
        <begin position="951"/>
        <end position="973"/>
    </location>
</feature>
<dbReference type="OrthoDB" id="6500128at2759"/>
<evidence type="ECO:0000256" key="4">
    <source>
        <dbReference type="ARBA" id="ARBA00022692"/>
    </source>
</evidence>
<name>A0A9P8TWD8_9HYPO</name>
<feature type="transmembrane region" description="Helical" evidence="11">
    <location>
        <begin position="925"/>
        <end position="945"/>
    </location>
</feature>
<gene>
    <name evidence="14" type="ORF">Trco_005342</name>
</gene>
<dbReference type="GO" id="GO:0016020">
    <property type="term" value="C:membrane"/>
    <property type="evidence" value="ECO:0007669"/>
    <property type="project" value="UniProtKB-SubCell"/>
</dbReference>
<feature type="domain" description="ABC transporter" evidence="12">
    <location>
        <begin position="404"/>
        <end position="644"/>
    </location>
</feature>
<feature type="domain" description="ABC transporter" evidence="12">
    <location>
        <begin position="1010"/>
        <end position="1248"/>
    </location>
</feature>
<dbReference type="InterPro" id="IPR050173">
    <property type="entry name" value="ABC_transporter_C-like"/>
</dbReference>
<dbReference type="PROSITE" id="PS50893">
    <property type="entry name" value="ABC_TRANSPORTER_2"/>
    <property type="match status" value="2"/>
</dbReference>
<feature type="transmembrane region" description="Helical" evidence="11">
    <location>
        <begin position="70"/>
        <end position="91"/>
    </location>
</feature>
<protein>
    <submittedName>
        <fullName evidence="14">Abc bile acid transporter</fullName>
    </submittedName>
</protein>
<dbReference type="PROSITE" id="PS00211">
    <property type="entry name" value="ABC_TRANSPORTER_1"/>
    <property type="match status" value="1"/>
</dbReference>
<feature type="transmembrane region" description="Helical" evidence="11">
    <location>
        <begin position="307"/>
        <end position="331"/>
    </location>
</feature>
<dbReference type="Gene3D" id="1.20.1560.10">
    <property type="entry name" value="ABC transporter type 1, transmembrane domain"/>
    <property type="match status" value="2"/>
</dbReference>
<dbReference type="GO" id="GO:0005737">
    <property type="term" value="C:cytoplasm"/>
    <property type="evidence" value="ECO:0007669"/>
    <property type="project" value="UniProtKB-ARBA"/>
</dbReference>
<comment type="similarity">
    <text evidence="2">Belongs to the ABC transporter superfamily. ABCC family. Conjugate transporter (TC 3.A.1.208) subfamily.</text>
</comment>
<proteinExistence type="inferred from homology"/>
<keyword evidence="9 11" id="KW-0472">Membrane</keyword>
<dbReference type="InterPro" id="IPR017871">
    <property type="entry name" value="ABC_transporter-like_CS"/>
</dbReference>
<dbReference type="PANTHER" id="PTHR24223">
    <property type="entry name" value="ATP-BINDING CASSETTE SUB-FAMILY C"/>
    <property type="match status" value="1"/>
</dbReference>
<feature type="transmembrane region" description="Helical" evidence="11">
    <location>
        <begin position="224"/>
        <end position="242"/>
    </location>
</feature>
<keyword evidence="15" id="KW-1185">Reference proteome</keyword>
<evidence type="ECO:0000256" key="11">
    <source>
        <dbReference type="SAM" id="Phobius"/>
    </source>
</evidence>
<feature type="domain" description="ABC transmembrane type-1" evidence="13">
    <location>
        <begin position="179"/>
        <end position="367"/>
    </location>
</feature>
<comment type="subcellular location">
    <subcellularLocation>
        <location evidence="1">Membrane</location>
        <topology evidence="1">Multi-pass membrane protein</topology>
    </subcellularLocation>
</comment>
<dbReference type="CDD" id="cd03250">
    <property type="entry name" value="ABCC_MRP_domain1"/>
    <property type="match status" value="1"/>
</dbReference>
<evidence type="ECO:0000259" key="12">
    <source>
        <dbReference type="PROSITE" id="PS50893"/>
    </source>
</evidence>
<evidence type="ECO:0000256" key="8">
    <source>
        <dbReference type="ARBA" id="ARBA00022989"/>
    </source>
</evidence>
<keyword evidence="3" id="KW-0813">Transport</keyword>
<dbReference type="InterPro" id="IPR003593">
    <property type="entry name" value="AAA+_ATPase"/>
</dbReference>
<evidence type="ECO:0000256" key="9">
    <source>
        <dbReference type="ARBA" id="ARBA00023136"/>
    </source>
</evidence>
<dbReference type="SMART" id="SM00382">
    <property type="entry name" value="AAA"/>
    <property type="match status" value="2"/>
</dbReference>
<dbReference type="GO" id="GO:0016887">
    <property type="term" value="F:ATP hydrolysis activity"/>
    <property type="evidence" value="ECO:0007669"/>
    <property type="project" value="InterPro"/>
</dbReference>
<dbReference type="FunFam" id="1.20.1560.10:FF:000013">
    <property type="entry name" value="ABC transporter C family member 2"/>
    <property type="match status" value="1"/>
</dbReference>
<evidence type="ECO:0000313" key="15">
    <source>
        <dbReference type="Proteomes" id="UP000827724"/>
    </source>
</evidence>